<sequence length="160" mass="18393">MPREKGQKVVARNRKAFHDYTIGESWEAGMVLQGTEVKSLRAGKASLGDAFAQVDEHGEVWLYNLHIPEYAFGTWRNHEVMRKRKLLLSKREITKLARESADAGKTIVPLQLYFKDGYAKVEIAVGTGKRDWDKRQAIKERDAKREAQRAIGTRLKRGRR</sequence>
<evidence type="ECO:0000313" key="4">
    <source>
        <dbReference type="EMBL" id="AMS04311.1"/>
    </source>
</evidence>
<name>A0A142KDX3_9ACTN</name>
<proteinExistence type="inferred from homology"/>
<dbReference type="AlphaFoldDB" id="A0A142KDX3"/>
<comment type="similarity">
    <text evidence="3">Belongs to the SmpB family.</text>
</comment>
<dbReference type="Gene3D" id="2.40.280.10">
    <property type="match status" value="1"/>
</dbReference>
<keyword evidence="2 3" id="KW-0694">RNA-binding</keyword>
<dbReference type="GeneID" id="88085672"/>
<dbReference type="NCBIfam" id="TIGR00086">
    <property type="entry name" value="smpB"/>
    <property type="match status" value="1"/>
</dbReference>
<dbReference type="InterPro" id="IPR020081">
    <property type="entry name" value="SsrA-bd_prot_CS"/>
</dbReference>
<dbReference type="PANTHER" id="PTHR30308">
    <property type="entry name" value="TMRNA-BINDING COMPONENT OF TRANS-TRANSLATION TAGGING COMPLEX"/>
    <property type="match status" value="1"/>
</dbReference>
<dbReference type="EMBL" id="CP015970">
    <property type="protein sequence ID" value="AOZ45802.1"/>
    <property type="molecule type" value="Genomic_DNA"/>
</dbReference>
<dbReference type="NCBIfam" id="NF003843">
    <property type="entry name" value="PRK05422.1"/>
    <property type="match status" value="1"/>
</dbReference>
<reference evidence="5 7" key="1">
    <citation type="journal article" date="2016" name="Plant Dis.">
        <title>Improved production of propionic acid using genome shuffling.</title>
        <authorList>
            <person name="Luna-Flores C.H."/>
            <person name="Palfreyman R.W."/>
            <person name="Kromer J.O."/>
            <person name="Nielsen L.K."/>
            <person name="Marcellin E."/>
        </authorList>
    </citation>
    <scope>NUCLEOTIDE SEQUENCE [LARGE SCALE GENOMIC DNA]</scope>
    <source>
        <strain evidence="5 7">F3E8</strain>
    </source>
</reference>
<accession>A0A142KDX3</accession>
<comment type="subcellular location">
    <subcellularLocation>
        <location evidence="3">Cytoplasm</location>
    </subcellularLocation>
    <text evidence="3">The tmRNA-SmpB complex associates with stalled 70S ribosomes.</text>
</comment>
<dbReference type="HAMAP" id="MF_00023">
    <property type="entry name" value="SmpB"/>
    <property type="match status" value="1"/>
</dbReference>
<comment type="function">
    <text evidence="3">Required for rescue of stalled ribosomes mediated by trans-translation. Binds to transfer-messenger RNA (tmRNA), required for stable association of tmRNA with ribosomes. tmRNA and SmpB together mimic tRNA shape, replacing the anticodon stem-loop with SmpB. tmRNA is encoded by the ssrA gene; the 2 termini fold to resemble tRNA(Ala) and it encodes a 'tag peptide', a short internal open reading frame. During trans-translation Ala-aminoacylated tmRNA acts like a tRNA, entering the A-site of stalled ribosomes, displacing the stalled mRNA. The ribosome then switches to translate the ORF on the tmRNA; the nascent peptide is terminated with the 'tag peptide' encoded by the tmRNA and targeted for degradation. The ribosome is freed to recommence translation, which seems to be the essential function of trans-translation.</text>
</comment>
<dbReference type="Proteomes" id="UP000075221">
    <property type="component" value="Chromosome"/>
</dbReference>
<dbReference type="GO" id="GO:0003723">
    <property type="term" value="F:RNA binding"/>
    <property type="evidence" value="ECO:0007669"/>
    <property type="project" value="UniProtKB-UniRule"/>
</dbReference>
<gene>
    <name evidence="3" type="primary">smpB</name>
    <name evidence="5" type="ORF">A8L58_02715</name>
    <name evidence="4" type="ORF">AXH35_01245</name>
</gene>
<evidence type="ECO:0000313" key="6">
    <source>
        <dbReference type="Proteomes" id="UP000075221"/>
    </source>
</evidence>
<dbReference type="GO" id="GO:0070929">
    <property type="term" value="P:trans-translation"/>
    <property type="evidence" value="ECO:0007669"/>
    <property type="project" value="UniProtKB-UniRule"/>
</dbReference>
<dbReference type="InterPro" id="IPR023620">
    <property type="entry name" value="SmpB"/>
</dbReference>
<dbReference type="GO" id="GO:0005829">
    <property type="term" value="C:cytosol"/>
    <property type="evidence" value="ECO:0007669"/>
    <property type="project" value="TreeGrafter"/>
</dbReference>
<evidence type="ECO:0000256" key="1">
    <source>
        <dbReference type="ARBA" id="ARBA00022490"/>
    </source>
</evidence>
<dbReference type="Pfam" id="PF01668">
    <property type="entry name" value="SmpB"/>
    <property type="match status" value="1"/>
</dbReference>
<evidence type="ECO:0000313" key="5">
    <source>
        <dbReference type="EMBL" id="AOZ45802.1"/>
    </source>
</evidence>
<evidence type="ECO:0000256" key="3">
    <source>
        <dbReference type="HAMAP-Rule" id="MF_00023"/>
    </source>
</evidence>
<dbReference type="CDD" id="cd09294">
    <property type="entry name" value="SmpB"/>
    <property type="match status" value="1"/>
</dbReference>
<dbReference type="EMBL" id="CP014352">
    <property type="protein sequence ID" value="AMS04311.1"/>
    <property type="molecule type" value="Genomic_DNA"/>
</dbReference>
<dbReference type="GO" id="GO:0070930">
    <property type="term" value="P:trans-translation-dependent protein tagging"/>
    <property type="evidence" value="ECO:0007669"/>
    <property type="project" value="TreeGrafter"/>
</dbReference>
<dbReference type="SUPFAM" id="SSF74982">
    <property type="entry name" value="Small protein B (SmpB)"/>
    <property type="match status" value="1"/>
</dbReference>
<keyword evidence="7" id="KW-1185">Reference proteome</keyword>
<evidence type="ECO:0000313" key="7">
    <source>
        <dbReference type="Proteomes" id="UP000178666"/>
    </source>
</evidence>
<protein>
    <recommendedName>
        <fullName evidence="3">SsrA-binding protein</fullName>
    </recommendedName>
    <alternativeName>
        <fullName evidence="3">Small protein B</fullName>
    </alternativeName>
</protein>
<reference evidence="4 6" key="2">
    <citation type="submission" date="2016-02" db="EMBL/GenBank/DDBJ databases">
        <title>Complete Genome Sequence of Propionibacterium acidipropionici ATCC 55737.</title>
        <authorList>
            <person name="Luna Flores C.H."/>
            <person name="Nielsen L.K."/>
            <person name="Marcellin E."/>
        </authorList>
    </citation>
    <scope>NUCLEOTIDE SEQUENCE [LARGE SCALE GENOMIC DNA]</scope>
    <source>
        <strain evidence="4 6">ATCC 55737</strain>
    </source>
</reference>
<dbReference type="PROSITE" id="PS01317">
    <property type="entry name" value="SSRP"/>
    <property type="match status" value="1"/>
</dbReference>
<dbReference type="Proteomes" id="UP000178666">
    <property type="component" value="Chromosome"/>
</dbReference>
<dbReference type="PANTHER" id="PTHR30308:SF2">
    <property type="entry name" value="SSRA-BINDING PROTEIN"/>
    <property type="match status" value="1"/>
</dbReference>
<dbReference type="RefSeq" id="WP_028700541.1">
    <property type="nucleotide sequence ID" value="NZ_CP013126.1"/>
</dbReference>
<keyword evidence="1 3" id="KW-0963">Cytoplasm</keyword>
<dbReference type="KEGG" id="aaci:ASQ49_11710"/>
<organism evidence="4 6">
    <name type="scientific">Acidipropionibacterium acidipropionici</name>
    <dbReference type="NCBI Taxonomy" id="1748"/>
    <lineage>
        <taxon>Bacteria</taxon>
        <taxon>Bacillati</taxon>
        <taxon>Actinomycetota</taxon>
        <taxon>Actinomycetes</taxon>
        <taxon>Propionibacteriales</taxon>
        <taxon>Propionibacteriaceae</taxon>
        <taxon>Acidipropionibacterium</taxon>
    </lineage>
</organism>
<evidence type="ECO:0000256" key="2">
    <source>
        <dbReference type="ARBA" id="ARBA00022884"/>
    </source>
</evidence>
<dbReference type="InterPro" id="IPR000037">
    <property type="entry name" value="SsrA-bd_prot"/>
</dbReference>
<dbReference type="OrthoDB" id="9805462at2"/>